<dbReference type="GeneID" id="4622747"/>
<reference evidence="1 2" key="1">
    <citation type="journal article" date="2004" name="Science">
        <title>The Ashbya gossypii genome as a tool for mapping the ancient Saccharomyces cerevisiae genome.</title>
        <authorList>
            <person name="Dietrich F.S."/>
            <person name="Voegeli S."/>
            <person name="Brachat S."/>
            <person name="Lerch A."/>
            <person name="Gates K."/>
            <person name="Steiner S."/>
            <person name="Mohr C."/>
            <person name="Pohlmann R."/>
            <person name="Luedi P."/>
            <person name="Choi S."/>
            <person name="Wing R.A."/>
            <person name="Flavier A."/>
            <person name="Gaffney T.D."/>
            <person name="Philippsen P."/>
        </authorList>
    </citation>
    <scope>NUCLEOTIDE SEQUENCE [LARGE SCALE GENOMIC DNA]</scope>
    <source>
        <strain evidence="2">ATCC 10895 / CBS 109.51 / FGSC 9923 / NRRL Y-1056</strain>
    </source>
</reference>
<proteinExistence type="predicted"/>
<dbReference type="FunCoup" id="Q751B9">
    <property type="interactions" value="8"/>
</dbReference>
<reference evidence="2" key="2">
    <citation type="journal article" date="2013" name="G3 (Bethesda)">
        <title>Genomes of Ashbya fungi isolated from insects reveal four mating-type loci, numerous translocations, lack of transposons, and distinct gene duplications.</title>
        <authorList>
            <person name="Dietrich F.S."/>
            <person name="Voegeli S."/>
            <person name="Kuo S."/>
            <person name="Philippsen P."/>
        </authorList>
    </citation>
    <scope>GENOME REANNOTATION</scope>
    <source>
        <strain evidence="2">ATCC 10895 / CBS 109.51 / FGSC 9923 / NRRL Y-1056</strain>
    </source>
</reference>
<dbReference type="OrthoDB" id="3972963at2759"/>
<name>Q751B9_EREGS</name>
<protein>
    <submittedName>
        <fullName evidence="1">AGL213Wp</fullName>
    </submittedName>
</protein>
<dbReference type="AlphaFoldDB" id="Q751B9"/>
<dbReference type="InParanoid" id="Q751B9"/>
<accession>Q751B9</accession>
<evidence type="ECO:0000313" key="1">
    <source>
        <dbReference type="EMBL" id="AAS54278.1"/>
    </source>
</evidence>
<keyword evidence="2" id="KW-1185">Reference proteome</keyword>
<dbReference type="RefSeq" id="NP_986454.1">
    <property type="nucleotide sequence ID" value="NM_211516.1"/>
</dbReference>
<dbReference type="KEGG" id="ago:AGOS_AGL213W"/>
<gene>
    <name evidence="1" type="ORF">AGOS_AGL213W</name>
</gene>
<dbReference type="HOGENOM" id="CLU_159429_1_0_1"/>
<dbReference type="OMA" id="GRFGHES"/>
<evidence type="ECO:0000313" key="2">
    <source>
        <dbReference type="Proteomes" id="UP000000591"/>
    </source>
</evidence>
<organism evidence="1 2">
    <name type="scientific">Eremothecium gossypii (strain ATCC 10895 / CBS 109.51 / FGSC 9923 / NRRL Y-1056)</name>
    <name type="common">Yeast</name>
    <name type="synonym">Ashbya gossypii</name>
    <dbReference type="NCBI Taxonomy" id="284811"/>
    <lineage>
        <taxon>Eukaryota</taxon>
        <taxon>Fungi</taxon>
        <taxon>Dikarya</taxon>
        <taxon>Ascomycota</taxon>
        <taxon>Saccharomycotina</taxon>
        <taxon>Saccharomycetes</taxon>
        <taxon>Saccharomycetales</taxon>
        <taxon>Saccharomycetaceae</taxon>
        <taxon>Eremothecium</taxon>
    </lineage>
</organism>
<dbReference type="EMBL" id="AE016820">
    <property type="protein sequence ID" value="AAS54278.1"/>
    <property type="molecule type" value="Genomic_DNA"/>
</dbReference>
<sequence>MWRRVARTVTCRRWAHGGSYKQWHELGLDEQQRFARDFVENYRAQYPGSKTNVSLRGLTLNMEEHGDAPAVFGIFYNDIWRLRQQREAALYGAGQRVPAGSAVREHGRFAHESFHDLLVEIESAE</sequence>
<dbReference type="Proteomes" id="UP000000591">
    <property type="component" value="Chromosome VII"/>
</dbReference>
<dbReference type="eggNOG" id="ENOG502S76G">
    <property type="taxonomic scope" value="Eukaryota"/>
</dbReference>